<name>A0A9D5ANN4_PEA</name>
<dbReference type="Gramene" id="PSAT_LOCUS19289_t1">
    <property type="protein sequence ID" value="CAL5199945.1"/>
    <property type="gene ID" value="PSAT_LOCUS19289"/>
</dbReference>
<keyword evidence="6" id="KW-1185">Reference proteome</keyword>
<evidence type="ECO:0000256" key="2">
    <source>
        <dbReference type="ARBA" id="ARBA00022946"/>
    </source>
</evidence>
<evidence type="ECO:0000256" key="3">
    <source>
        <dbReference type="SAM" id="MobiDB-lite"/>
    </source>
</evidence>
<dbReference type="Gramene" id="Psat05G0814100-T1">
    <property type="protein sequence ID" value="KAI5413886.1"/>
    <property type="gene ID" value="KIW84_058141"/>
</dbReference>
<dbReference type="InterPro" id="IPR037045">
    <property type="entry name" value="S8pro/Inhibitor_I9_sf"/>
</dbReference>
<dbReference type="EMBL" id="JAMSHJ010000005">
    <property type="protein sequence ID" value="KAI5413886.1"/>
    <property type="molecule type" value="Genomic_DNA"/>
</dbReference>
<keyword evidence="1" id="KW-0507">mRNA processing</keyword>
<feature type="region of interest" description="Disordered" evidence="3">
    <location>
        <begin position="179"/>
        <end position="441"/>
    </location>
</feature>
<dbReference type="GO" id="GO:0080156">
    <property type="term" value="P:mitochondrial mRNA modification"/>
    <property type="evidence" value="ECO:0007669"/>
    <property type="project" value="TreeGrafter"/>
</dbReference>
<dbReference type="PANTHER" id="PTHR31346">
    <property type="entry name" value="MULTIPLE ORGANELLAR RNA EDITING FACTOR 2, CHLOROPLASTIC-RELATED-RELATED"/>
    <property type="match status" value="1"/>
</dbReference>
<dbReference type="Gramene" id="Psat0s2390g0040.1">
    <property type="protein sequence ID" value="Psat0s2390g0040.1.cds"/>
    <property type="gene ID" value="Psat0s2390g0040"/>
</dbReference>
<reference evidence="5 6" key="1">
    <citation type="journal article" date="2022" name="Nat. Genet.">
        <title>Improved pea reference genome and pan-genome highlight genomic features and evolutionary characteristics.</title>
        <authorList>
            <person name="Yang T."/>
            <person name="Liu R."/>
            <person name="Luo Y."/>
            <person name="Hu S."/>
            <person name="Wang D."/>
            <person name="Wang C."/>
            <person name="Pandey M.K."/>
            <person name="Ge S."/>
            <person name="Xu Q."/>
            <person name="Li N."/>
            <person name="Li G."/>
            <person name="Huang Y."/>
            <person name="Saxena R.K."/>
            <person name="Ji Y."/>
            <person name="Li M."/>
            <person name="Yan X."/>
            <person name="He Y."/>
            <person name="Liu Y."/>
            <person name="Wang X."/>
            <person name="Xiang C."/>
            <person name="Varshney R.K."/>
            <person name="Ding H."/>
            <person name="Gao S."/>
            <person name="Zong X."/>
        </authorList>
    </citation>
    <scope>NUCLEOTIDE SEQUENCE [LARGE SCALE GENOMIC DNA]</scope>
    <source>
        <strain evidence="5 6">cv. Zhongwan 6</strain>
    </source>
</reference>
<feature type="compositionally biased region" description="Polar residues" evidence="3">
    <location>
        <begin position="207"/>
        <end position="220"/>
    </location>
</feature>
<evidence type="ECO:0000256" key="1">
    <source>
        <dbReference type="ARBA" id="ARBA00022664"/>
    </source>
</evidence>
<protein>
    <recommendedName>
        <fullName evidence="4">MORF/ORRM1/DAG-like MORF domain-containing protein</fullName>
    </recommendedName>
</protein>
<dbReference type="Pfam" id="PF21864">
    <property type="entry name" value="MORF_dom"/>
    <property type="match status" value="1"/>
</dbReference>
<feature type="domain" description="MORF/ORRM1/DAG-like MORF" evidence="4">
    <location>
        <begin position="88"/>
        <end position="180"/>
    </location>
</feature>
<evidence type="ECO:0000259" key="4">
    <source>
        <dbReference type="Pfam" id="PF21864"/>
    </source>
</evidence>
<dbReference type="GO" id="GO:0016554">
    <property type="term" value="P:cytidine to uridine editing"/>
    <property type="evidence" value="ECO:0007669"/>
    <property type="project" value="InterPro"/>
</dbReference>
<dbReference type="Proteomes" id="UP001058974">
    <property type="component" value="Chromosome 5"/>
</dbReference>
<dbReference type="InterPro" id="IPR054059">
    <property type="entry name" value="MORF/ORRM1/DAG-like_MORF"/>
</dbReference>
<evidence type="ECO:0000313" key="6">
    <source>
        <dbReference type="Proteomes" id="UP001058974"/>
    </source>
</evidence>
<comment type="caution">
    <text evidence="5">The sequence shown here is derived from an EMBL/GenBank/DDBJ whole genome shotgun (WGS) entry which is preliminary data.</text>
</comment>
<feature type="compositionally biased region" description="Basic and acidic residues" evidence="3">
    <location>
        <begin position="413"/>
        <end position="423"/>
    </location>
</feature>
<gene>
    <name evidence="5" type="ORF">KIW84_058141</name>
</gene>
<accession>A0A9D5ANN4</accession>
<evidence type="ECO:0000313" key="5">
    <source>
        <dbReference type="EMBL" id="KAI5413886.1"/>
    </source>
</evidence>
<dbReference type="GO" id="GO:0006397">
    <property type="term" value="P:mRNA processing"/>
    <property type="evidence" value="ECO:0007669"/>
    <property type="project" value="UniProtKB-KW"/>
</dbReference>
<dbReference type="OrthoDB" id="1706674at2759"/>
<organism evidence="5 6">
    <name type="scientific">Pisum sativum</name>
    <name type="common">Garden pea</name>
    <name type="synonym">Lathyrus oleraceus</name>
    <dbReference type="NCBI Taxonomy" id="3888"/>
    <lineage>
        <taxon>Eukaryota</taxon>
        <taxon>Viridiplantae</taxon>
        <taxon>Streptophyta</taxon>
        <taxon>Embryophyta</taxon>
        <taxon>Tracheophyta</taxon>
        <taxon>Spermatophyta</taxon>
        <taxon>Magnoliopsida</taxon>
        <taxon>eudicotyledons</taxon>
        <taxon>Gunneridae</taxon>
        <taxon>Pentapetalae</taxon>
        <taxon>rosids</taxon>
        <taxon>fabids</taxon>
        <taxon>Fabales</taxon>
        <taxon>Fabaceae</taxon>
        <taxon>Papilionoideae</taxon>
        <taxon>50 kb inversion clade</taxon>
        <taxon>NPAAA clade</taxon>
        <taxon>Hologalegina</taxon>
        <taxon>IRL clade</taxon>
        <taxon>Fabeae</taxon>
        <taxon>Lathyrus</taxon>
    </lineage>
</organism>
<feature type="compositionally biased region" description="Low complexity" evidence="3">
    <location>
        <begin position="224"/>
        <end position="253"/>
    </location>
</feature>
<dbReference type="GO" id="GO:0005739">
    <property type="term" value="C:mitochondrion"/>
    <property type="evidence" value="ECO:0007669"/>
    <property type="project" value="TreeGrafter"/>
</dbReference>
<keyword evidence="2" id="KW-0809">Transit peptide</keyword>
<feature type="compositionally biased region" description="Polar residues" evidence="3">
    <location>
        <begin position="261"/>
        <end position="283"/>
    </location>
</feature>
<dbReference type="InterPro" id="IPR039206">
    <property type="entry name" value="MORF/ORRM1/DAG-like"/>
</dbReference>
<dbReference type="Gene3D" id="3.30.70.80">
    <property type="entry name" value="Peptidase S8 propeptide/proteinase inhibitor I9"/>
    <property type="match status" value="1"/>
</dbReference>
<dbReference type="PANTHER" id="PTHR31346:SF5">
    <property type="entry name" value="MULTIPLE ORGANELLAR RNA EDITING FACTOR 1, MITOCHONDRIAL"/>
    <property type="match status" value="1"/>
</dbReference>
<dbReference type="AlphaFoldDB" id="A0A9D5ANN4"/>
<proteinExistence type="predicted"/>
<feature type="compositionally biased region" description="Pro residues" evidence="3">
    <location>
        <begin position="431"/>
        <end position="441"/>
    </location>
</feature>
<sequence length="441" mass="48795">MASSLIIYRRSLRALSSLHHSFSATSSLPISSHISSSPSCSRRESSPYVIGVQSRSFRSTSISLLSSRYTETPDEIGPDTILFEGCDYNHWLFVMDFPKDNKPSPEEMVRTYEETCAKGLNISVEEAKKKIYACSTTTYTGFQAVVTEEESKKFESLPGVIFVLPDSYIDPVNKQYGGDQYIDGTIIPRPPPIQYGRNQGGRRDFNRQGQGNPSYNNQGGRNFGPSQNYPPQQGSQGYPPQQGSQGYPPQQNYSPPRNIDQAPQNYSQQQTFGSAPPQQSFGSPGQGERRNYAPQQNFGPPGQGERRNYAPQQNFGPPGQGERRNYAPQQNFGPPGQGERGNFAPQQNFGPPGQGERGNFAPQQNFGPTGQGERGNFAPQQNFGPPRQGERRDSVPSEGGWDFKPSYMEEFEQADKGNHHAREQSGSQQRFPPPGPGNFPG</sequence>